<evidence type="ECO:0000313" key="7">
    <source>
        <dbReference type="EMBL" id="GAA3677702.1"/>
    </source>
</evidence>
<dbReference type="PANTHER" id="PTHR23508">
    <property type="entry name" value="CARBOXYLIC ACID TRANSPORTER PROTEIN HOMOLOG"/>
    <property type="match status" value="1"/>
</dbReference>
<comment type="subcellular location">
    <subcellularLocation>
        <location evidence="1">Cell membrane</location>
        <topology evidence="1">Multi-pass membrane protein</topology>
    </subcellularLocation>
</comment>
<feature type="transmembrane region" description="Helical" evidence="5">
    <location>
        <begin position="300"/>
        <end position="324"/>
    </location>
</feature>
<feature type="transmembrane region" description="Helical" evidence="5">
    <location>
        <begin position="97"/>
        <end position="120"/>
    </location>
</feature>
<accession>A0ABP7C566</accession>
<feature type="transmembrane region" description="Helical" evidence="5">
    <location>
        <begin position="276"/>
        <end position="294"/>
    </location>
</feature>
<evidence type="ECO:0000256" key="2">
    <source>
        <dbReference type="ARBA" id="ARBA00022692"/>
    </source>
</evidence>
<dbReference type="Pfam" id="PF07690">
    <property type="entry name" value="MFS_1"/>
    <property type="match status" value="1"/>
</dbReference>
<feature type="transmembrane region" description="Helical" evidence="5">
    <location>
        <begin position="162"/>
        <end position="180"/>
    </location>
</feature>
<dbReference type="InterPro" id="IPR011701">
    <property type="entry name" value="MFS"/>
</dbReference>
<comment type="caution">
    <text evidence="7">The sequence shown here is derived from an EMBL/GenBank/DDBJ whole genome shotgun (WGS) entry which is preliminary data.</text>
</comment>
<organism evidence="7 8">
    <name type="scientific">Arthrobacter ginkgonis</name>
    <dbReference type="NCBI Taxonomy" id="1630594"/>
    <lineage>
        <taxon>Bacteria</taxon>
        <taxon>Bacillati</taxon>
        <taxon>Actinomycetota</taxon>
        <taxon>Actinomycetes</taxon>
        <taxon>Micrococcales</taxon>
        <taxon>Micrococcaceae</taxon>
        <taxon>Arthrobacter</taxon>
    </lineage>
</organism>
<sequence>MQPIRWAVIVLAFLAVVLDGFDTASMGLSIPALSAAWGVAPASFTTPLIATNAGVVIGYIACSRISAQLGLRLTLIGGTAIFAVGSALTALSSEITMMAVARLVTGFGLGAVLPSAVSLATLGSSARTRERLAVLVTMGLSAGALVAGLSGGKLAGAYGWQSIFWVGAILPVALLPIMYFRIPNVRVTTDHDQRSNSGVASLFAGGRTPSTLLLWAFAFLIFTTFYAFSSWLPTLLLHFGFSTSMAPLGAASLGIGGILGASMLIIFAGKFPTSRMLIVAGALAIAFLMLVSFITPGPVLLLLLFTGVGAGLASSMVGQAAVAVSAYSEASRTAGVGWAAALGRVGSIVGPAAGGLMLATGQSAQAVVAASCVPVVMAVVVMALLARRIAGQARAEGADVSAG</sequence>
<keyword evidence="3 5" id="KW-1133">Transmembrane helix</keyword>
<feature type="domain" description="Major facilitator superfamily (MFS) profile" evidence="6">
    <location>
        <begin position="8"/>
        <end position="389"/>
    </location>
</feature>
<dbReference type="PROSITE" id="PS50850">
    <property type="entry name" value="MFS"/>
    <property type="match status" value="1"/>
</dbReference>
<keyword evidence="8" id="KW-1185">Reference proteome</keyword>
<feature type="transmembrane region" description="Helical" evidence="5">
    <location>
        <begin position="69"/>
        <end position="91"/>
    </location>
</feature>
<evidence type="ECO:0000313" key="8">
    <source>
        <dbReference type="Proteomes" id="UP001500752"/>
    </source>
</evidence>
<dbReference type="SUPFAM" id="SSF103473">
    <property type="entry name" value="MFS general substrate transporter"/>
    <property type="match status" value="1"/>
</dbReference>
<reference evidence="8" key="1">
    <citation type="journal article" date="2019" name="Int. J. Syst. Evol. Microbiol.">
        <title>The Global Catalogue of Microorganisms (GCM) 10K type strain sequencing project: providing services to taxonomists for standard genome sequencing and annotation.</title>
        <authorList>
            <consortium name="The Broad Institute Genomics Platform"/>
            <consortium name="The Broad Institute Genome Sequencing Center for Infectious Disease"/>
            <person name="Wu L."/>
            <person name="Ma J."/>
        </authorList>
    </citation>
    <scope>NUCLEOTIDE SEQUENCE [LARGE SCALE GENOMIC DNA]</scope>
    <source>
        <strain evidence="8">JCM 30742</strain>
    </source>
</reference>
<evidence type="ECO:0000256" key="3">
    <source>
        <dbReference type="ARBA" id="ARBA00022989"/>
    </source>
</evidence>
<feature type="transmembrane region" description="Helical" evidence="5">
    <location>
        <begin position="244"/>
        <end position="269"/>
    </location>
</feature>
<evidence type="ECO:0000256" key="4">
    <source>
        <dbReference type="ARBA" id="ARBA00023136"/>
    </source>
</evidence>
<gene>
    <name evidence="7" type="ORF">GCM10023081_14960</name>
</gene>
<dbReference type="EMBL" id="BAABEO010000009">
    <property type="protein sequence ID" value="GAA3677702.1"/>
    <property type="molecule type" value="Genomic_DNA"/>
</dbReference>
<dbReference type="PANTHER" id="PTHR23508:SF10">
    <property type="entry name" value="CARBOXYLIC ACID TRANSPORTER PROTEIN HOMOLOG"/>
    <property type="match status" value="1"/>
</dbReference>
<feature type="transmembrane region" description="Helical" evidence="5">
    <location>
        <begin position="132"/>
        <end position="150"/>
    </location>
</feature>
<dbReference type="InterPro" id="IPR020846">
    <property type="entry name" value="MFS_dom"/>
</dbReference>
<dbReference type="Proteomes" id="UP001500752">
    <property type="component" value="Unassembled WGS sequence"/>
</dbReference>
<evidence type="ECO:0000259" key="6">
    <source>
        <dbReference type="PROSITE" id="PS50850"/>
    </source>
</evidence>
<feature type="transmembrane region" description="Helical" evidence="5">
    <location>
        <begin position="364"/>
        <end position="386"/>
    </location>
</feature>
<proteinExistence type="predicted"/>
<name>A0ABP7C566_9MICC</name>
<dbReference type="InterPro" id="IPR036259">
    <property type="entry name" value="MFS_trans_sf"/>
</dbReference>
<keyword evidence="2 5" id="KW-0812">Transmembrane</keyword>
<evidence type="ECO:0000256" key="5">
    <source>
        <dbReference type="SAM" id="Phobius"/>
    </source>
</evidence>
<keyword evidence="4 5" id="KW-0472">Membrane</keyword>
<feature type="transmembrane region" description="Helical" evidence="5">
    <location>
        <begin position="336"/>
        <end position="358"/>
    </location>
</feature>
<dbReference type="Gene3D" id="1.20.1250.20">
    <property type="entry name" value="MFS general substrate transporter like domains"/>
    <property type="match status" value="2"/>
</dbReference>
<protein>
    <submittedName>
        <fullName evidence="7">Aromatic acid/H+ symport family MFS transporter</fullName>
    </submittedName>
</protein>
<feature type="transmembrane region" description="Helical" evidence="5">
    <location>
        <begin position="212"/>
        <end position="232"/>
    </location>
</feature>
<feature type="transmembrane region" description="Helical" evidence="5">
    <location>
        <begin position="46"/>
        <end position="62"/>
    </location>
</feature>
<evidence type="ECO:0000256" key="1">
    <source>
        <dbReference type="ARBA" id="ARBA00004651"/>
    </source>
</evidence>